<evidence type="ECO:0000256" key="1">
    <source>
        <dbReference type="SAM" id="Phobius"/>
    </source>
</evidence>
<feature type="transmembrane region" description="Helical" evidence="1">
    <location>
        <begin position="78"/>
        <end position="101"/>
    </location>
</feature>
<dbReference type="RefSeq" id="WP_162445037.1">
    <property type="nucleotide sequence ID" value="NZ_CP048222.1"/>
</dbReference>
<keyword evidence="1" id="KW-0812">Transmembrane</keyword>
<feature type="transmembrane region" description="Helical" evidence="1">
    <location>
        <begin position="113"/>
        <end position="134"/>
    </location>
</feature>
<keyword evidence="1" id="KW-1133">Transmembrane helix</keyword>
<name>A0A6C0GN61_9BACT</name>
<keyword evidence="1" id="KW-0472">Membrane</keyword>
<dbReference type="EMBL" id="CP048222">
    <property type="protein sequence ID" value="QHT69042.1"/>
    <property type="molecule type" value="Genomic_DNA"/>
</dbReference>
<gene>
    <name evidence="2" type="ORF">GXP67_21530</name>
</gene>
<sequence length="148" mass="17328">MMQMTKNTTYWICQFAGWTAYCLNDLVIHSGRFGYSNGLLINAAITIVLGISVTHIYRHIIKKYGWLDLSWSQLVPKIVSCVLLMAIIMVKFFILLDFYTVPDIQQHITPSSIIFFIINWGKLLLLWSGIYLLFQYFERSRKFANNQF</sequence>
<feature type="transmembrane region" description="Helical" evidence="1">
    <location>
        <begin position="39"/>
        <end position="57"/>
    </location>
</feature>
<reference evidence="2 3" key="1">
    <citation type="submission" date="2020-01" db="EMBL/GenBank/DDBJ databases">
        <authorList>
            <person name="Kim M.K."/>
        </authorList>
    </citation>
    <scope>NUCLEOTIDE SEQUENCE [LARGE SCALE GENOMIC DNA]</scope>
    <source>
        <strain evidence="2 3">172606-1</strain>
    </source>
</reference>
<dbReference type="AlphaFoldDB" id="A0A6C0GN61"/>
<dbReference type="KEGG" id="rhoz:GXP67_21530"/>
<accession>A0A6C0GN61</accession>
<organism evidence="2 3">
    <name type="scientific">Rhodocytophaga rosea</name>
    <dbReference type="NCBI Taxonomy" id="2704465"/>
    <lineage>
        <taxon>Bacteria</taxon>
        <taxon>Pseudomonadati</taxon>
        <taxon>Bacteroidota</taxon>
        <taxon>Cytophagia</taxon>
        <taxon>Cytophagales</taxon>
        <taxon>Rhodocytophagaceae</taxon>
        <taxon>Rhodocytophaga</taxon>
    </lineage>
</organism>
<dbReference type="Proteomes" id="UP000480178">
    <property type="component" value="Chromosome"/>
</dbReference>
<keyword evidence="3" id="KW-1185">Reference proteome</keyword>
<proteinExistence type="predicted"/>
<evidence type="ECO:0000313" key="2">
    <source>
        <dbReference type="EMBL" id="QHT69042.1"/>
    </source>
</evidence>
<protein>
    <submittedName>
        <fullName evidence="2">Uncharacterized protein</fullName>
    </submittedName>
</protein>
<evidence type="ECO:0000313" key="3">
    <source>
        <dbReference type="Proteomes" id="UP000480178"/>
    </source>
</evidence>